<feature type="chain" id="PRO_5042182140" evidence="1">
    <location>
        <begin position="25"/>
        <end position="384"/>
    </location>
</feature>
<comment type="caution">
    <text evidence="2">The sequence shown here is derived from an EMBL/GenBank/DDBJ whole genome shotgun (WGS) entry which is preliminary data.</text>
</comment>
<dbReference type="Proteomes" id="UP001054902">
    <property type="component" value="Unassembled WGS sequence"/>
</dbReference>
<dbReference type="EMBL" id="BLLK01000046">
    <property type="protein sequence ID" value="GFH53275.1"/>
    <property type="molecule type" value="Genomic_DNA"/>
</dbReference>
<evidence type="ECO:0000313" key="2">
    <source>
        <dbReference type="EMBL" id="GFH53275.1"/>
    </source>
</evidence>
<evidence type="ECO:0000313" key="3">
    <source>
        <dbReference type="Proteomes" id="UP001054902"/>
    </source>
</evidence>
<keyword evidence="1" id="KW-0732">Signal</keyword>
<organism evidence="2 3">
    <name type="scientific">Chaetoceros tenuissimus</name>
    <dbReference type="NCBI Taxonomy" id="426638"/>
    <lineage>
        <taxon>Eukaryota</taxon>
        <taxon>Sar</taxon>
        <taxon>Stramenopiles</taxon>
        <taxon>Ochrophyta</taxon>
        <taxon>Bacillariophyta</taxon>
        <taxon>Coscinodiscophyceae</taxon>
        <taxon>Chaetocerotophycidae</taxon>
        <taxon>Chaetocerotales</taxon>
        <taxon>Chaetocerotaceae</taxon>
        <taxon>Chaetoceros</taxon>
    </lineage>
</organism>
<accession>A0AAD3CYK1</accession>
<sequence>MVTLVHVSLLVCLLHCIIESGALSVIPSIITTGKLSQSSFVNRQPRNLITSARCAKAIGRRRSTSVTRHDISMLRNFDLPETLIFYGKDTLLSLEAETNTVTFKPGVERLIQEASENDIPTIVLSEHSTMDEISKQIQSLNSSILEKVTERDLFHIRSSLEEYIVESDASLSEEEANQYLPDRYVGKGIGHAPCPAALYDALNTIMIEPKGFGGSSGFGVKNWEAKRIPLPQHCVVFVSSQSDLGDAAMDGSGSISRDRCMAARLCGMRTIYIEEEGQTCTAEDLADGIVSSIGTEQDWEIITIDDISTPGSYWLNMMTPKDADGYRINTEDCIKEVMENRQENKLDNNKVCEDGDTFSENNIDALNEPSEEELARMLADIDGL</sequence>
<gene>
    <name evidence="2" type="ORF">CTEN210_09751</name>
</gene>
<keyword evidence="3" id="KW-1185">Reference proteome</keyword>
<name>A0AAD3CYK1_9STRA</name>
<evidence type="ECO:0000256" key="1">
    <source>
        <dbReference type="SAM" id="SignalP"/>
    </source>
</evidence>
<reference evidence="2 3" key="1">
    <citation type="journal article" date="2021" name="Sci. Rep.">
        <title>The genome of the diatom Chaetoceros tenuissimus carries an ancient integrated fragment of an extant virus.</title>
        <authorList>
            <person name="Hongo Y."/>
            <person name="Kimura K."/>
            <person name="Takaki Y."/>
            <person name="Yoshida Y."/>
            <person name="Baba S."/>
            <person name="Kobayashi G."/>
            <person name="Nagasaki K."/>
            <person name="Hano T."/>
            <person name="Tomaru Y."/>
        </authorList>
    </citation>
    <scope>NUCLEOTIDE SEQUENCE [LARGE SCALE GENOMIC DNA]</scope>
    <source>
        <strain evidence="2 3">NIES-3715</strain>
    </source>
</reference>
<protein>
    <submittedName>
        <fullName evidence="2">Uncharacterized protein</fullName>
    </submittedName>
</protein>
<dbReference type="AlphaFoldDB" id="A0AAD3CYK1"/>
<proteinExistence type="predicted"/>
<feature type="signal peptide" evidence="1">
    <location>
        <begin position="1"/>
        <end position="24"/>
    </location>
</feature>